<protein>
    <submittedName>
        <fullName evidence="1">Uncharacterized protein</fullName>
    </submittedName>
</protein>
<proteinExistence type="predicted"/>
<reference evidence="1 2" key="1">
    <citation type="submission" date="2024-02" db="EMBL/GenBank/DDBJ databases">
        <title>de novo genome assembly of Solanum bulbocastanum strain 11H21.</title>
        <authorList>
            <person name="Hosaka A.J."/>
        </authorList>
    </citation>
    <scope>NUCLEOTIDE SEQUENCE [LARGE SCALE GENOMIC DNA]</scope>
    <source>
        <tissue evidence="1">Young leaves</tissue>
    </source>
</reference>
<dbReference type="Proteomes" id="UP001371456">
    <property type="component" value="Unassembled WGS sequence"/>
</dbReference>
<comment type="caution">
    <text evidence="1">The sequence shown here is derived from an EMBL/GenBank/DDBJ whole genome shotgun (WGS) entry which is preliminary data.</text>
</comment>
<accession>A0AAN8U5P8</accession>
<gene>
    <name evidence="1" type="ORF">RDI58_001793</name>
</gene>
<organism evidence="1 2">
    <name type="scientific">Solanum bulbocastanum</name>
    <name type="common">Wild potato</name>
    <dbReference type="NCBI Taxonomy" id="147425"/>
    <lineage>
        <taxon>Eukaryota</taxon>
        <taxon>Viridiplantae</taxon>
        <taxon>Streptophyta</taxon>
        <taxon>Embryophyta</taxon>
        <taxon>Tracheophyta</taxon>
        <taxon>Spermatophyta</taxon>
        <taxon>Magnoliopsida</taxon>
        <taxon>eudicotyledons</taxon>
        <taxon>Gunneridae</taxon>
        <taxon>Pentapetalae</taxon>
        <taxon>asterids</taxon>
        <taxon>lamiids</taxon>
        <taxon>Solanales</taxon>
        <taxon>Solanaceae</taxon>
        <taxon>Solanoideae</taxon>
        <taxon>Solaneae</taxon>
        <taxon>Solanum</taxon>
    </lineage>
</organism>
<dbReference type="AlphaFoldDB" id="A0AAN8U5P8"/>
<dbReference type="EMBL" id="JBANQN010000001">
    <property type="protein sequence ID" value="KAK6804009.1"/>
    <property type="molecule type" value="Genomic_DNA"/>
</dbReference>
<sequence length="54" mass="6359">MEDLEHALKEYNITDEKTIKEIIIEVDRDFSLYDISIYNSSVCENFLFGQQGKI</sequence>
<name>A0AAN8U5P8_SOLBU</name>
<evidence type="ECO:0000313" key="2">
    <source>
        <dbReference type="Proteomes" id="UP001371456"/>
    </source>
</evidence>
<evidence type="ECO:0000313" key="1">
    <source>
        <dbReference type="EMBL" id="KAK6804009.1"/>
    </source>
</evidence>
<keyword evidence="2" id="KW-1185">Reference proteome</keyword>